<protein>
    <recommendedName>
        <fullName evidence="3">Integral membrane protein</fullName>
    </recommendedName>
</protein>
<feature type="transmembrane region" description="Helical" evidence="1">
    <location>
        <begin position="83"/>
        <end position="106"/>
    </location>
</feature>
<feature type="transmembrane region" description="Helical" evidence="1">
    <location>
        <begin position="55"/>
        <end position="77"/>
    </location>
</feature>
<keyword evidence="1" id="KW-0812">Transmembrane</keyword>
<evidence type="ECO:0000313" key="2">
    <source>
        <dbReference type="EMBL" id="SFV62347.1"/>
    </source>
</evidence>
<evidence type="ECO:0008006" key="3">
    <source>
        <dbReference type="Google" id="ProtNLM"/>
    </source>
</evidence>
<dbReference type="Pfam" id="PF19931">
    <property type="entry name" value="DUF6394"/>
    <property type="match status" value="1"/>
</dbReference>
<feature type="transmembrane region" description="Helical" evidence="1">
    <location>
        <begin position="29"/>
        <end position="48"/>
    </location>
</feature>
<dbReference type="AlphaFoldDB" id="A0A1W1C9C3"/>
<accession>A0A1W1C9C3</accession>
<keyword evidence="1" id="KW-0472">Membrane</keyword>
<sequence>MNWGKVFYIFFTLMSLTTSVSFLHEHTAVALFAAGSINLISTILKLGVRNLLSAELLAGSLVADLHLFPAFFIFQFGNYENSVNLIIGLVMGAIIANGYTLIISIVESAKSKEDF</sequence>
<proteinExistence type="predicted"/>
<gene>
    <name evidence="2" type="ORF">MNB_SV-12-921</name>
</gene>
<name>A0A1W1C9C3_9ZZZZ</name>
<dbReference type="InterPro" id="IPR045655">
    <property type="entry name" value="DUF6394"/>
</dbReference>
<reference evidence="2" key="1">
    <citation type="submission" date="2016-10" db="EMBL/GenBank/DDBJ databases">
        <authorList>
            <person name="de Groot N.N."/>
        </authorList>
    </citation>
    <scope>NUCLEOTIDE SEQUENCE</scope>
</reference>
<evidence type="ECO:0000256" key="1">
    <source>
        <dbReference type="SAM" id="Phobius"/>
    </source>
</evidence>
<organism evidence="2">
    <name type="scientific">hydrothermal vent metagenome</name>
    <dbReference type="NCBI Taxonomy" id="652676"/>
    <lineage>
        <taxon>unclassified sequences</taxon>
        <taxon>metagenomes</taxon>
        <taxon>ecological metagenomes</taxon>
    </lineage>
</organism>
<keyword evidence="1" id="KW-1133">Transmembrane helix</keyword>
<dbReference type="EMBL" id="FPHE01000115">
    <property type="protein sequence ID" value="SFV62347.1"/>
    <property type="molecule type" value="Genomic_DNA"/>
</dbReference>